<dbReference type="InterPro" id="IPR009057">
    <property type="entry name" value="Homeodomain-like_sf"/>
</dbReference>
<evidence type="ECO:0000256" key="6">
    <source>
        <dbReference type="ARBA" id="ARBA00023125"/>
    </source>
</evidence>
<dbReference type="PANTHER" id="PTHR24208">
    <property type="entry name" value="LIM/HOMEOBOX PROTEIN LHX"/>
    <property type="match status" value="1"/>
</dbReference>
<dbReference type="GO" id="GO:0000981">
    <property type="term" value="F:DNA-binding transcription factor activity, RNA polymerase II-specific"/>
    <property type="evidence" value="ECO:0007669"/>
    <property type="project" value="TreeGrafter"/>
</dbReference>
<dbReference type="PANTHER" id="PTHR24208:SF127">
    <property type="entry name" value="LIM_HOMEOBOX PROTEIN AWH"/>
    <property type="match status" value="1"/>
</dbReference>
<protein>
    <submittedName>
        <fullName evidence="16">LIM/homeobox protein Lhx9-like</fullName>
    </submittedName>
</protein>
<evidence type="ECO:0000256" key="10">
    <source>
        <dbReference type="PROSITE-ProRule" id="PRU00125"/>
    </source>
</evidence>
<dbReference type="OMA" id="YNQICCK"/>
<dbReference type="InParanoid" id="A0A6P6XS35"/>
<dbReference type="GO" id="GO:0030182">
    <property type="term" value="P:neuron differentiation"/>
    <property type="evidence" value="ECO:0007669"/>
    <property type="project" value="TreeGrafter"/>
</dbReference>
<reference evidence="16" key="1">
    <citation type="submission" date="2025-08" db="UniProtKB">
        <authorList>
            <consortium name="RefSeq"/>
        </authorList>
    </citation>
    <scope>IDENTIFICATION</scope>
    <source>
        <strain evidence="16">Airmid</strain>
    </source>
</reference>
<keyword evidence="7 9" id="KW-0371">Homeobox</keyword>
<feature type="domain" description="Homeobox" evidence="14">
    <location>
        <begin position="234"/>
        <end position="294"/>
    </location>
</feature>
<keyword evidence="15" id="KW-1185">Reference proteome</keyword>
<organism evidence="15 16">
    <name type="scientific">Dermatophagoides pteronyssinus</name>
    <name type="common">European house dust mite</name>
    <dbReference type="NCBI Taxonomy" id="6956"/>
    <lineage>
        <taxon>Eukaryota</taxon>
        <taxon>Metazoa</taxon>
        <taxon>Ecdysozoa</taxon>
        <taxon>Arthropoda</taxon>
        <taxon>Chelicerata</taxon>
        <taxon>Arachnida</taxon>
        <taxon>Acari</taxon>
        <taxon>Acariformes</taxon>
        <taxon>Sarcoptiformes</taxon>
        <taxon>Astigmata</taxon>
        <taxon>Psoroptidia</taxon>
        <taxon>Analgoidea</taxon>
        <taxon>Pyroglyphidae</taxon>
        <taxon>Dermatophagoidinae</taxon>
        <taxon>Dermatophagoides</taxon>
    </lineage>
</organism>
<proteinExistence type="predicted"/>
<dbReference type="InterPro" id="IPR001781">
    <property type="entry name" value="Znf_LIM"/>
</dbReference>
<evidence type="ECO:0000256" key="7">
    <source>
        <dbReference type="ARBA" id="ARBA00023155"/>
    </source>
</evidence>
<dbReference type="GO" id="GO:0046872">
    <property type="term" value="F:metal ion binding"/>
    <property type="evidence" value="ECO:0007669"/>
    <property type="project" value="UniProtKB-KW"/>
</dbReference>
<feature type="compositionally biased region" description="Low complexity" evidence="12">
    <location>
        <begin position="360"/>
        <end position="376"/>
    </location>
</feature>
<feature type="compositionally biased region" description="Low complexity" evidence="12">
    <location>
        <begin position="312"/>
        <end position="322"/>
    </location>
</feature>
<dbReference type="CDD" id="cd00086">
    <property type="entry name" value="homeodomain"/>
    <property type="match status" value="1"/>
</dbReference>
<feature type="region of interest" description="Disordered" evidence="12">
    <location>
        <begin position="179"/>
        <end position="238"/>
    </location>
</feature>
<evidence type="ECO:0000256" key="12">
    <source>
        <dbReference type="SAM" id="MobiDB-lite"/>
    </source>
</evidence>
<dbReference type="Gene3D" id="2.10.110.10">
    <property type="entry name" value="Cysteine Rich Protein"/>
    <property type="match status" value="2"/>
</dbReference>
<feature type="compositionally biased region" description="Low complexity" evidence="12">
    <location>
        <begin position="336"/>
        <end position="349"/>
    </location>
</feature>
<evidence type="ECO:0000259" key="14">
    <source>
        <dbReference type="PROSITE" id="PS50071"/>
    </source>
</evidence>
<sequence length="477" mass="52695">MTPITPPPSVLNTDIVNIICFGCQQTLSTSPIIASVSGYHNWHINCLCCTKCGRQLSQSRSCYIRNGRIYCKDDNCKLIIKCSKCDRIISSNDWVRRAGLLVYHLACFACDLCQRQLSTGEKFTLEKQQQQPSSLLLSPPNSINSNSSQTTLINNQQQQQQLSYRLVCKLHFGIDNITNIVPSSTNQSTPTSTTTTTTTTLNNKRSHSSLSSSSSSTNNLNHSNNSNHSNTNNSKTKRVRTTFTEDQLSVLQANFQQDSNPDGQDLERIATLTGLSKRVTQVWFQNSRARQKKFMNKSTVSHHSPHSHSHPSHPSLSHSSQTNHHHPHHHSHLPHQQHPVIQQQHQQQQSNGNGLWSPGTTTTTSSSSSTNSQNSQNGLISTITNDNTLISTVDCINKVTLWNKSAISTTSTISSPTLSMITNGNLITASHVTTPTPPPPPPITTITTNLCHSESLSEHLSSSTSSVQWCNENIRFT</sequence>
<evidence type="ECO:0000256" key="1">
    <source>
        <dbReference type="ARBA" id="ARBA00004123"/>
    </source>
</evidence>
<feature type="region of interest" description="Disordered" evidence="12">
    <location>
        <begin position="292"/>
        <end position="376"/>
    </location>
</feature>
<dbReference type="CDD" id="cd08368">
    <property type="entry name" value="LIM"/>
    <property type="match status" value="1"/>
</dbReference>
<dbReference type="PROSITE" id="PS50023">
    <property type="entry name" value="LIM_DOMAIN_2"/>
    <property type="match status" value="1"/>
</dbReference>
<dbReference type="Pfam" id="PF00046">
    <property type="entry name" value="Homeodomain"/>
    <property type="match status" value="1"/>
</dbReference>
<dbReference type="Proteomes" id="UP000515146">
    <property type="component" value="Unplaced"/>
</dbReference>
<dbReference type="FunFam" id="1.10.10.60:FF:000027">
    <property type="entry name" value="LIM/homeobox protein Lhx9"/>
    <property type="match status" value="1"/>
</dbReference>
<keyword evidence="8 9" id="KW-0539">Nucleus</keyword>
<dbReference type="KEGG" id="dpte:113790235"/>
<feature type="DNA-binding region" description="Homeobox" evidence="9">
    <location>
        <begin position="236"/>
        <end position="295"/>
    </location>
</feature>
<evidence type="ECO:0000256" key="4">
    <source>
        <dbReference type="ARBA" id="ARBA00022833"/>
    </source>
</evidence>
<dbReference type="GO" id="GO:0000977">
    <property type="term" value="F:RNA polymerase II transcription regulatory region sequence-specific DNA binding"/>
    <property type="evidence" value="ECO:0007669"/>
    <property type="project" value="TreeGrafter"/>
</dbReference>
<feature type="compositionally biased region" description="Basic residues" evidence="12">
    <location>
        <begin position="323"/>
        <end position="335"/>
    </location>
</feature>
<keyword evidence="5 10" id="KW-0440">LIM domain</keyword>
<feature type="compositionally biased region" description="Low complexity" evidence="12">
    <location>
        <begin position="183"/>
        <end position="234"/>
    </location>
</feature>
<keyword evidence="2 10" id="KW-0479">Metal-binding</keyword>
<dbReference type="GO" id="GO:0005634">
    <property type="term" value="C:nucleus"/>
    <property type="evidence" value="ECO:0007669"/>
    <property type="project" value="UniProtKB-SubCell"/>
</dbReference>
<evidence type="ECO:0000256" key="11">
    <source>
        <dbReference type="RuleBase" id="RU000682"/>
    </source>
</evidence>
<dbReference type="InterPro" id="IPR050453">
    <property type="entry name" value="LIM_Homeobox_TF"/>
</dbReference>
<accession>A0A6P6XS35</accession>
<dbReference type="FunCoup" id="A0A6P6XS35">
    <property type="interactions" value="30"/>
</dbReference>
<evidence type="ECO:0000256" key="9">
    <source>
        <dbReference type="PROSITE-ProRule" id="PRU00108"/>
    </source>
</evidence>
<dbReference type="AlphaFoldDB" id="A0A6P6XS35"/>
<dbReference type="PROSITE" id="PS50071">
    <property type="entry name" value="HOMEOBOX_2"/>
    <property type="match status" value="1"/>
</dbReference>
<dbReference type="PROSITE" id="PS00478">
    <property type="entry name" value="LIM_DOMAIN_1"/>
    <property type="match status" value="2"/>
</dbReference>
<keyword evidence="6 9" id="KW-0238">DNA-binding</keyword>
<evidence type="ECO:0000256" key="8">
    <source>
        <dbReference type="ARBA" id="ARBA00023242"/>
    </source>
</evidence>
<evidence type="ECO:0000256" key="2">
    <source>
        <dbReference type="ARBA" id="ARBA00022723"/>
    </source>
</evidence>
<dbReference type="Gene3D" id="1.10.10.60">
    <property type="entry name" value="Homeodomain-like"/>
    <property type="match status" value="1"/>
</dbReference>
<dbReference type="RefSeq" id="XP_027195671.1">
    <property type="nucleotide sequence ID" value="XM_027339870.1"/>
</dbReference>
<dbReference type="SMART" id="SM00132">
    <property type="entry name" value="LIM"/>
    <property type="match status" value="2"/>
</dbReference>
<gene>
    <name evidence="16" type="primary">LOC113790235</name>
</gene>
<dbReference type="SUPFAM" id="SSF46689">
    <property type="entry name" value="Homeodomain-like"/>
    <property type="match status" value="1"/>
</dbReference>
<evidence type="ECO:0000313" key="16">
    <source>
        <dbReference type="RefSeq" id="XP_027195671.1"/>
    </source>
</evidence>
<dbReference type="InterPro" id="IPR001356">
    <property type="entry name" value="HD"/>
</dbReference>
<dbReference type="SMART" id="SM00389">
    <property type="entry name" value="HOX"/>
    <property type="match status" value="1"/>
</dbReference>
<dbReference type="SUPFAM" id="SSF57716">
    <property type="entry name" value="Glucocorticoid receptor-like (DNA-binding domain)"/>
    <property type="match status" value="1"/>
</dbReference>
<keyword evidence="4 10" id="KW-0862">Zinc</keyword>
<dbReference type="OrthoDB" id="10068367at2759"/>
<evidence type="ECO:0000256" key="3">
    <source>
        <dbReference type="ARBA" id="ARBA00022737"/>
    </source>
</evidence>
<evidence type="ECO:0000259" key="13">
    <source>
        <dbReference type="PROSITE" id="PS50023"/>
    </source>
</evidence>
<evidence type="ECO:0000256" key="5">
    <source>
        <dbReference type="ARBA" id="ARBA00023038"/>
    </source>
</evidence>
<keyword evidence="3" id="KW-0677">Repeat</keyword>
<comment type="subcellular location">
    <subcellularLocation>
        <location evidence="1 9 11">Nucleus</location>
    </subcellularLocation>
</comment>
<name>A0A6P6XS35_DERPT</name>
<dbReference type="Pfam" id="PF00412">
    <property type="entry name" value="LIM"/>
    <property type="match status" value="2"/>
</dbReference>
<feature type="domain" description="LIM zinc-binding" evidence="13">
    <location>
        <begin position="18"/>
        <end position="81"/>
    </location>
</feature>
<evidence type="ECO:0000313" key="15">
    <source>
        <dbReference type="Proteomes" id="UP000515146"/>
    </source>
</evidence>